<comment type="caution">
    <text evidence="1">The sequence shown here is derived from an EMBL/GenBank/DDBJ whole genome shotgun (WGS) entry which is preliminary data.</text>
</comment>
<evidence type="ECO:0000313" key="2">
    <source>
        <dbReference type="Proteomes" id="UP000630936"/>
    </source>
</evidence>
<dbReference type="Proteomes" id="UP000630936">
    <property type="component" value="Unassembled WGS sequence"/>
</dbReference>
<reference evidence="1" key="1">
    <citation type="journal article" date="2014" name="Int. J. Syst. Evol. Microbiol.">
        <title>Complete genome sequence of Corynebacterium casei LMG S-19264T (=DSM 44701T), isolated from a smear-ripened cheese.</title>
        <authorList>
            <consortium name="US DOE Joint Genome Institute (JGI-PGF)"/>
            <person name="Walter F."/>
            <person name="Albersmeier A."/>
            <person name="Kalinowski J."/>
            <person name="Ruckert C."/>
        </authorList>
    </citation>
    <scope>NUCLEOTIDE SEQUENCE</scope>
    <source>
        <strain evidence="1">JCM 4988</strain>
    </source>
</reference>
<reference evidence="1" key="2">
    <citation type="submission" date="2020-09" db="EMBL/GenBank/DDBJ databases">
        <authorList>
            <person name="Sun Q."/>
            <person name="Ohkuma M."/>
        </authorList>
    </citation>
    <scope>NUCLEOTIDE SEQUENCE</scope>
    <source>
        <strain evidence="1">JCM 4988</strain>
    </source>
</reference>
<keyword evidence="2" id="KW-1185">Reference proteome</keyword>
<evidence type="ECO:0000313" key="1">
    <source>
        <dbReference type="EMBL" id="GGZ28662.1"/>
    </source>
</evidence>
<dbReference type="EMBL" id="BMWG01000004">
    <property type="protein sequence ID" value="GGZ28662.1"/>
    <property type="molecule type" value="Genomic_DNA"/>
</dbReference>
<accession>A0A918PZQ5</accession>
<organism evidence="1 2">
    <name type="scientific">Streptomyces inusitatus</name>
    <dbReference type="NCBI Taxonomy" id="68221"/>
    <lineage>
        <taxon>Bacteria</taxon>
        <taxon>Bacillati</taxon>
        <taxon>Actinomycetota</taxon>
        <taxon>Actinomycetes</taxon>
        <taxon>Kitasatosporales</taxon>
        <taxon>Streptomycetaceae</taxon>
        <taxon>Streptomyces</taxon>
    </lineage>
</organism>
<protein>
    <submittedName>
        <fullName evidence="1">Uncharacterized protein</fullName>
    </submittedName>
</protein>
<proteinExistence type="predicted"/>
<gene>
    <name evidence="1" type="ORF">GCM10010387_22670</name>
</gene>
<dbReference type="AlphaFoldDB" id="A0A918PZQ5"/>
<name>A0A918PZQ5_9ACTN</name>
<sequence length="186" mass="20790">MRIAGEGHHGLLFIRSAACRAPALERVYERGGCMGVVMLYENGEIRYELATAGEVPEGRATRIIESPGLAVAYIQPGHATERLCRELTEQHRPVIGYGGWVQNWDGDPYRSDKPAEGLGFAHAWWEFADSGAFPEGVICCPVERAGAHVWMIHRNEATEQLIEEMTVVSKRIIGDGLWLQSWDKDR</sequence>